<evidence type="ECO:0000256" key="8">
    <source>
        <dbReference type="ARBA" id="ARBA00023125"/>
    </source>
</evidence>
<dbReference type="Proteomes" id="UP001249851">
    <property type="component" value="Unassembled WGS sequence"/>
</dbReference>
<dbReference type="InterPro" id="IPR013087">
    <property type="entry name" value="Znf_C2H2_type"/>
</dbReference>
<evidence type="ECO:0000256" key="7">
    <source>
        <dbReference type="ARBA" id="ARBA00023015"/>
    </source>
</evidence>
<keyword evidence="6" id="KW-0862">Zinc</keyword>
<dbReference type="InterPro" id="IPR050331">
    <property type="entry name" value="Zinc_finger"/>
</dbReference>
<evidence type="ECO:0000256" key="4">
    <source>
        <dbReference type="ARBA" id="ARBA00022737"/>
    </source>
</evidence>
<evidence type="ECO:0000256" key="6">
    <source>
        <dbReference type="ARBA" id="ARBA00022833"/>
    </source>
</evidence>
<reference evidence="15" key="2">
    <citation type="journal article" date="2023" name="Science">
        <title>Genomic signatures of disease resistance in endangered staghorn corals.</title>
        <authorList>
            <person name="Vollmer S.V."/>
            <person name="Selwyn J.D."/>
            <person name="Despard B.A."/>
            <person name="Roesel C.L."/>
        </authorList>
    </citation>
    <scope>NUCLEOTIDE SEQUENCE</scope>
    <source>
        <strain evidence="15">K2</strain>
    </source>
</reference>
<feature type="domain" description="C2H2-type" evidence="13">
    <location>
        <begin position="345"/>
        <end position="372"/>
    </location>
</feature>
<evidence type="ECO:0000256" key="5">
    <source>
        <dbReference type="ARBA" id="ARBA00022771"/>
    </source>
</evidence>
<dbReference type="GO" id="GO:0010468">
    <property type="term" value="P:regulation of gene expression"/>
    <property type="evidence" value="ECO:0007669"/>
    <property type="project" value="TreeGrafter"/>
</dbReference>
<dbReference type="InterPro" id="IPR046341">
    <property type="entry name" value="SET_dom_sf"/>
</dbReference>
<dbReference type="Pfam" id="PF21549">
    <property type="entry name" value="PRDM2_PR"/>
    <property type="match status" value="1"/>
</dbReference>
<dbReference type="Gene3D" id="3.30.160.60">
    <property type="entry name" value="Classic Zinc Finger"/>
    <property type="match status" value="3"/>
</dbReference>
<keyword evidence="4" id="KW-0677">Repeat</keyword>
<feature type="domain" description="C2H2-type" evidence="13">
    <location>
        <begin position="317"/>
        <end position="344"/>
    </location>
</feature>
<keyword evidence="8" id="KW-0238">DNA-binding</keyword>
<dbReference type="Gene3D" id="2.170.270.10">
    <property type="entry name" value="SET domain"/>
    <property type="match status" value="1"/>
</dbReference>
<evidence type="ECO:0000256" key="1">
    <source>
        <dbReference type="ARBA" id="ARBA00004123"/>
    </source>
</evidence>
<evidence type="ECO:0000313" key="15">
    <source>
        <dbReference type="EMBL" id="KAK2562901.1"/>
    </source>
</evidence>
<reference evidence="15" key="1">
    <citation type="journal article" date="2023" name="G3 (Bethesda)">
        <title>Whole genome assembly and annotation of the endangered Caribbean coral Acropora cervicornis.</title>
        <authorList>
            <person name="Selwyn J.D."/>
            <person name="Vollmer S.V."/>
        </authorList>
    </citation>
    <scope>NUCLEOTIDE SEQUENCE</scope>
    <source>
        <strain evidence="15">K2</strain>
    </source>
</reference>
<dbReference type="SMART" id="SM00355">
    <property type="entry name" value="ZnF_C2H2"/>
    <property type="match status" value="4"/>
</dbReference>
<dbReference type="InterPro" id="IPR001214">
    <property type="entry name" value="SET_dom"/>
</dbReference>
<dbReference type="GO" id="GO:0008270">
    <property type="term" value="F:zinc ion binding"/>
    <property type="evidence" value="ECO:0007669"/>
    <property type="project" value="UniProtKB-KW"/>
</dbReference>
<dbReference type="PANTHER" id="PTHR16515">
    <property type="entry name" value="PR DOMAIN ZINC FINGER PROTEIN"/>
    <property type="match status" value="1"/>
</dbReference>
<feature type="domain" description="C2H2-type" evidence="13">
    <location>
        <begin position="401"/>
        <end position="422"/>
    </location>
</feature>
<dbReference type="AlphaFoldDB" id="A0AAD9QKB5"/>
<accession>A0AAD9QKB5</accession>
<evidence type="ECO:0000313" key="16">
    <source>
        <dbReference type="Proteomes" id="UP001249851"/>
    </source>
</evidence>
<dbReference type="Pfam" id="PF13894">
    <property type="entry name" value="zf-C2H2_4"/>
    <property type="match status" value="1"/>
</dbReference>
<dbReference type="PROSITE" id="PS50157">
    <property type="entry name" value="ZINC_FINGER_C2H2_2"/>
    <property type="match status" value="4"/>
</dbReference>
<feature type="region of interest" description="Disordered" evidence="12">
    <location>
        <begin position="263"/>
        <end position="295"/>
    </location>
</feature>
<dbReference type="FunFam" id="3.30.160.60:FF:000778">
    <property type="entry name" value="PR/SET domain 6"/>
    <property type="match status" value="1"/>
</dbReference>
<dbReference type="GO" id="GO:0003677">
    <property type="term" value="F:DNA binding"/>
    <property type="evidence" value="ECO:0007669"/>
    <property type="project" value="UniProtKB-KW"/>
</dbReference>
<feature type="compositionally biased region" description="Pro residues" evidence="12">
    <location>
        <begin position="215"/>
        <end position="231"/>
    </location>
</feature>
<dbReference type="PANTHER" id="PTHR16515:SF22">
    <property type="entry name" value="HISTONE-LYSINE N-METHYLTRANSFERASE PRDM6-RELATED"/>
    <property type="match status" value="1"/>
</dbReference>
<dbReference type="EMBL" id="JARQWQ010000027">
    <property type="protein sequence ID" value="KAK2562901.1"/>
    <property type="molecule type" value="Genomic_DNA"/>
</dbReference>
<comment type="caution">
    <text evidence="15">The sequence shown here is derived from an EMBL/GenBank/DDBJ whole genome shotgun (WGS) entry which is preliminary data.</text>
</comment>
<evidence type="ECO:0000256" key="9">
    <source>
        <dbReference type="ARBA" id="ARBA00023163"/>
    </source>
</evidence>
<protein>
    <submittedName>
        <fullName evidence="15">Histone-lysine N-methyltransferase PRDM6</fullName>
    </submittedName>
</protein>
<keyword evidence="7" id="KW-0805">Transcription regulation</keyword>
<evidence type="ECO:0000256" key="10">
    <source>
        <dbReference type="ARBA" id="ARBA00023242"/>
    </source>
</evidence>
<evidence type="ECO:0000256" key="12">
    <source>
        <dbReference type="SAM" id="MobiDB-lite"/>
    </source>
</evidence>
<dbReference type="GO" id="GO:0005634">
    <property type="term" value="C:nucleus"/>
    <property type="evidence" value="ECO:0007669"/>
    <property type="project" value="UniProtKB-SubCell"/>
</dbReference>
<dbReference type="Pfam" id="PF00096">
    <property type="entry name" value="zf-C2H2"/>
    <property type="match status" value="2"/>
</dbReference>
<feature type="domain" description="SET" evidence="14">
    <location>
        <begin position="44"/>
        <end position="160"/>
    </location>
</feature>
<feature type="domain" description="C2H2-type" evidence="13">
    <location>
        <begin position="373"/>
        <end position="400"/>
    </location>
</feature>
<dbReference type="PROSITE" id="PS00028">
    <property type="entry name" value="ZINC_FINGER_C2H2_1"/>
    <property type="match status" value="2"/>
</dbReference>
<keyword evidence="16" id="KW-1185">Reference proteome</keyword>
<dbReference type="InterPro" id="IPR036236">
    <property type="entry name" value="Znf_C2H2_sf"/>
</dbReference>
<sequence length="430" mass="47520">MLNCISGCDAGSTDPSFACPRHKHETPAHRHNSRLSLPLKSLPPEVELCVSSIPGEGYGVCAKRSIPVGAWIGPYEGKYLRPEDLPLFADTSYMWEIFKDGELVGYVDGSDEKLSSWMRFIRCARHKQEQNLFAFQYLGKVYYRAFKAIQPGEEMLVWYDEKYQQYLGLPNVMFDMANVKNAGANFPPEKSGTVLPKTDNSCSKETSRAPNQFPSSPPSSVPSPSSPPSPDSQPSSPSKSRSSEPAIDQHGKVRSAFDFSSASVNREGPQFPPSPPLSSPGSIRSETASPNHCENESRISLLAQKPVYTGVTELSLWKCGQCKKSFPQRIMLQVHVCNEAPKKPYQCGHCTQSFSSPAHLRAHAVNHVSKKPFKCGYCSRAFAGATTLNNHIRTHTGEKPFVCDKCGKNFTQGSQLSRHQRIPGDCVKQD</sequence>
<evidence type="ECO:0000256" key="2">
    <source>
        <dbReference type="ARBA" id="ARBA00006991"/>
    </source>
</evidence>
<feature type="region of interest" description="Disordered" evidence="12">
    <location>
        <begin position="185"/>
        <end position="251"/>
    </location>
</feature>
<name>A0AAD9QKB5_ACRCE</name>
<evidence type="ECO:0000256" key="11">
    <source>
        <dbReference type="PROSITE-ProRule" id="PRU00042"/>
    </source>
</evidence>
<evidence type="ECO:0000259" key="14">
    <source>
        <dbReference type="PROSITE" id="PS50280"/>
    </source>
</evidence>
<dbReference type="SUPFAM" id="SSF82199">
    <property type="entry name" value="SET domain"/>
    <property type="match status" value="1"/>
</dbReference>
<keyword evidence="10" id="KW-0539">Nucleus</keyword>
<keyword evidence="3" id="KW-0479">Metal-binding</keyword>
<dbReference type="SMART" id="SM00317">
    <property type="entry name" value="SET"/>
    <property type="match status" value="1"/>
</dbReference>
<keyword evidence="9" id="KW-0804">Transcription</keyword>
<evidence type="ECO:0000259" key="13">
    <source>
        <dbReference type="PROSITE" id="PS50157"/>
    </source>
</evidence>
<gene>
    <name evidence="15" type="ORF">P5673_013871</name>
</gene>
<feature type="compositionally biased region" description="Low complexity" evidence="12">
    <location>
        <begin position="232"/>
        <end position="245"/>
    </location>
</feature>
<organism evidence="15 16">
    <name type="scientific">Acropora cervicornis</name>
    <name type="common">Staghorn coral</name>
    <dbReference type="NCBI Taxonomy" id="6130"/>
    <lineage>
        <taxon>Eukaryota</taxon>
        <taxon>Metazoa</taxon>
        <taxon>Cnidaria</taxon>
        <taxon>Anthozoa</taxon>
        <taxon>Hexacorallia</taxon>
        <taxon>Scleractinia</taxon>
        <taxon>Astrocoeniina</taxon>
        <taxon>Acroporidae</taxon>
        <taxon>Acropora</taxon>
    </lineage>
</organism>
<comment type="similarity">
    <text evidence="2">Belongs to the krueppel C2H2-type zinc-finger protein family.</text>
</comment>
<dbReference type="FunFam" id="3.30.160.60:FF:001174">
    <property type="entry name" value="zinc finger protein 527 isoform X1"/>
    <property type="match status" value="1"/>
</dbReference>
<feature type="compositionally biased region" description="Polar residues" evidence="12">
    <location>
        <begin position="198"/>
        <end position="213"/>
    </location>
</feature>
<proteinExistence type="inferred from homology"/>
<dbReference type="PROSITE" id="PS50280">
    <property type="entry name" value="SET"/>
    <property type="match status" value="1"/>
</dbReference>
<keyword evidence="5 11" id="KW-0863">Zinc-finger</keyword>
<comment type="subcellular location">
    <subcellularLocation>
        <location evidence="1">Nucleus</location>
    </subcellularLocation>
</comment>
<dbReference type="SUPFAM" id="SSF57667">
    <property type="entry name" value="beta-beta-alpha zinc fingers"/>
    <property type="match status" value="2"/>
</dbReference>
<evidence type="ECO:0000256" key="3">
    <source>
        <dbReference type="ARBA" id="ARBA00022723"/>
    </source>
</evidence>